<comment type="caution">
    <text evidence="2">The sequence shown here is derived from an EMBL/GenBank/DDBJ whole genome shotgun (WGS) entry which is preliminary data.</text>
</comment>
<dbReference type="InterPro" id="IPR055247">
    <property type="entry name" value="InsJ-like_HTH"/>
</dbReference>
<dbReference type="AlphaFoldDB" id="A0A943I4L5"/>
<protein>
    <submittedName>
        <fullName evidence="2">Transposase</fullName>
    </submittedName>
</protein>
<dbReference type="InterPro" id="IPR036388">
    <property type="entry name" value="WH-like_DNA-bd_sf"/>
</dbReference>
<feature type="domain" description="Insertion element IS150 protein InsJ-like helix-turn-helix" evidence="1">
    <location>
        <begin position="67"/>
        <end position="111"/>
    </location>
</feature>
<gene>
    <name evidence="2" type="ORF">KHX13_01020</name>
</gene>
<dbReference type="Proteomes" id="UP000754226">
    <property type="component" value="Unassembled WGS sequence"/>
</dbReference>
<evidence type="ECO:0000313" key="3">
    <source>
        <dbReference type="Proteomes" id="UP000754226"/>
    </source>
</evidence>
<reference evidence="2" key="1">
    <citation type="submission" date="2021-02" db="EMBL/GenBank/DDBJ databases">
        <title>Infant gut strain persistence is associated with maternal origin, phylogeny, and functional potential including surface adhesion and iron acquisition.</title>
        <authorList>
            <person name="Lou Y.C."/>
        </authorList>
    </citation>
    <scope>NUCLEOTIDE SEQUENCE</scope>
    <source>
        <strain evidence="2">L3_106_000M1_dasL3_106_000M1_concoct_15</strain>
    </source>
</reference>
<organism evidence="2 3">
    <name type="scientific">Acidaminococcus intestini</name>
    <dbReference type="NCBI Taxonomy" id="187327"/>
    <lineage>
        <taxon>Bacteria</taxon>
        <taxon>Bacillati</taxon>
        <taxon>Bacillota</taxon>
        <taxon>Negativicutes</taxon>
        <taxon>Acidaminococcales</taxon>
        <taxon>Acidaminococcaceae</taxon>
        <taxon>Acidaminococcus</taxon>
    </lineage>
</organism>
<dbReference type="InterPro" id="IPR010921">
    <property type="entry name" value="Trp_repressor/repl_initiator"/>
</dbReference>
<dbReference type="Gene3D" id="1.10.10.10">
    <property type="entry name" value="Winged helix-like DNA-binding domain superfamily/Winged helix DNA-binding domain"/>
    <property type="match status" value="1"/>
</dbReference>
<dbReference type="EMBL" id="JAGZCZ010000001">
    <property type="protein sequence ID" value="MBS5518918.1"/>
    <property type="molecule type" value="Genomic_DNA"/>
</dbReference>
<sequence length="123" mass="14357">MRYTTEFKLMCVELYRQGKWVKTPKGMKPANFRNKIPTWNRIEQAGGPEALCHKAHYKAWSPEEELELVSQVNAEQSMMAVACQYGISCGLLYQWVRKYREEGYNGLVSKKKFETQKIEGQKT</sequence>
<name>A0A943I4L5_9FIRM</name>
<dbReference type="Pfam" id="PF13518">
    <property type="entry name" value="HTH_28"/>
    <property type="match status" value="1"/>
</dbReference>
<evidence type="ECO:0000313" key="2">
    <source>
        <dbReference type="EMBL" id="MBS5518918.1"/>
    </source>
</evidence>
<evidence type="ECO:0000259" key="1">
    <source>
        <dbReference type="Pfam" id="PF13518"/>
    </source>
</evidence>
<accession>A0A943I4L5</accession>
<dbReference type="SUPFAM" id="SSF48295">
    <property type="entry name" value="TrpR-like"/>
    <property type="match status" value="1"/>
</dbReference>
<proteinExistence type="predicted"/>
<dbReference type="GO" id="GO:0043565">
    <property type="term" value="F:sequence-specific DNA binding"/>
    <property type="evidence" value="ECO:0007669"/>
    <property type="project" value="InterPro"/>
</dbReference>